<reference evidence="1 2" key="1">
    <citation type="submission" date="2024-05" db="EMBL/GenBank/DDBJ databases">
        <title>Haplotype-resolved chromosome-level genome assembly of Huyou (Citrus changshanensis).</title>
        <authorList>
            <person name="Miao C."/>
            <person name="Chen W."/>
            <person name="Wu Y."/>
            <person name="Wang L."/>
            <person name="Zhao S."/>
            <person name="Grierson D."/>
            <person name="Xu C."/>
            <person name="Chen K."/>
        </authorList>
    </citation>
    <scope>NUCLEOTIDE SEQUENCE [LARGE SCALE GENOMIC DNA]</scope>
    <source>
        <strain evidence="1">01-14</strain>
        <tissue evidence="1">Leaf</tissue>
    </source>
</reference>
<gene>
    <name evidence="1" type="ORF">WN944_005620</name>
</gene>
<evidence type="ECO:0000313" key="1">
    <source>
        <dbReference type="EMBL" id="KAK9194913.1"/>
    </source>
</evidence>
<dbReference type="Proteomes" id="UP001428341">
    <property type="component" value="Unassembled WGS sequence"/>
</dbReference>
<proteinExistence type="predicted"/>
<dbReference type="AlphaFoldDB" id="A0AAP0M2Q6"/>
<organism evidence="1 2">
    <name type="scientific">Citrus x changshan-huyou</name>
    <dbReference type="NCBI Taxonomy" id="2935761"/>
    <lineage>
        <taxon>Eukaryota</taxon>
        <taxon>Viridiplantae</taxon>
        <taxon>Streptophyta</taxon>
        <taxon>Embryophyta</taxon>
        <taxon>Tracheophyta</taxon>
        <taxon>Spermatophyta</taxon>
        <taxon>Magnoliopsida</taxon>
        <taxon>eudicotyledons</taxon>
        <taxon>Gunneridae</taxon>
        <taxon>Pentapetalae</taxon>
        <taxon>rosids</taxon>
        <taxon>malvids</taxon>
        <taxon>Sapindales</taxon>
        <taxon>Rutaceae</taxon>
        <taxon>Aurantioideae</taxon>
        <taxon>Citrus</taxon>
    </lineage>
</organism>
<protein>
    <submittedName>
        <fullName evidence="1">Uncharacterized protein</fullName>
    </submittedName>
</protein>
<evidence type="ECO:0000313" key="2">
    <source>
        <dbReference type="Proteomes" id="UP001428341"/>
    </source>
</evidence>
<keyword evidence="2" id="KW-1185">Reference proteome</keyword>
<accession>A0AAP0M2Q6</accession>
<comment type="caution">
    <text evidence="1">The sequence shown here is derived from an EMBL/GenBank/DDBJ whole genome shotgun (WGS) entry which is preliminary data.</text>
</comment>
<dbReference type="SUPFAM" id="SSF53756">
    <property type="entry name" value="UDP-Glycosyltransferase/glycogen phosphorylase"/>
    <property type="match status" value="1"/>
</dbReference>
<dbReference type="EMBL" id="JBCGBO010000006">
    <property type="protein sequence ID" value="KAK9194913.1"/>
    <property type="molecule type" value="Genomic_DNA"/>
</dbReference>
<name>A0AAP0M2Q6_9ROSI</name>
<sequence>MKKVDQVLEDENFKARALDLKETALNSVREGGQSNKTFKNFVQWIKAEASVQVA</sequence>